<gene>
    <name evidence="3" type="ORF">CDL12_28517</name>
</gene>
<evidence type="ECO:0008006" key="5">
    <source>
        <dbReference type="Google" id="ProtNLM"/>
    </source>
</evidence>
<comment type="caution">
    <text evidence="3">The sequence shown here is derived from an EMBL/GenBank/DDBJ whole genome shotgun (WGS) entry which is preliminary data.</text>
</comment>
<protein>
    <recommendedName>
        <fullName evidence="5">Phospholipase</fullName>
    </recommendedName>
</protein>
<accession>A0A2G9G1I9</accession>
<dbReference type="PANTHER" id="PTHR35358">
    <property type="entry name" value="OS06G0711100 PROTEIN"/>
    <property type="match status" value="1"/>
</dbReference>
<dbReference type="EMBL" id="NKXS01007900">
    <property type="protein sequence ID" value="PIM98994.1"/>
    <property type="molecule type" value="Genomic_DNA"/>
</dbReference>
<feature type="coiled-coil region" evidence="1">
    <location>
        <begin position="218"/>
        <end position="259"/>
    </location>
</feature>
<evidence type="ECO:0000313" key="4">
    <source>
        <dbReference type="Proteomes" id="UP000231279"/>
    </source>
</evidence>
<evidence type="ECO:0000256" key="2">
    <source>
        <dbReference type="SAM" id="MobiDB-lite"/>
    </source>
</evidence>
<dbReference type="OrthoDB" id="913292at2759"/>
<dbReference type="AlphaFoldDB" id="A0A2G9G1I9"/>
<evidence type="ECO:0000256" key="1">
    <source>
        <dbReference type="SAM" id="Coils"/>
    </source>
</evidence>
<dbReference type="Pfam" id="PF05278">
    <property type="entry name" value="PEARLI-4"/>
    <property type="match status" value="1"/>
</dbReference>
<keyword evidence="1" id="KW-0175">Coiled coil</keyword>
<reference evidence="4" key="1">
    <citation type="journal article" date="2018" name="Gigascience">
        <title>Genome assembly of the Pink Ipe (Handroanthus impetiginosus, Bignoniaceae), a highly valued, ecologically keystone Neotropical timber forest tree.</title>
        <authorList>
            <person name="Silva-Junior O.B."/>
            <person name="Grattapaglia D."/>
            <person name="Novaes E."/>
            <person name="Collevatti R.G."/>
        </authorList>
    </citation>
    <scope>NUCLEOTIDE SEQUENCE [LARGE SCALE GENOMIC DNA]</scope>
    <source>
        <strain evidence="4">cv. UFG-1</strain>
    </source>
</reference>
<dbReference type="Proteomes" id="UP000231279">
    <property type="component" value="Unassembled WGS sequence"/>
</dbReference>
<evidence type="ECO:0000313" key="3">
    <source>
        <dbReference type="EMBL" id="PIM98994.1"/>
    </source>
</evidence>
<sequence length="283" mass="31881">MEKSGVLSQVKRKRGRPKQIKQVGSNSEYDRFRQTVSCANASSSVQHSQRDNICPDNSLPQMVATADGNVQIRDLSTRPLAHDVPNVALMDTKSSENNKVISISQLETSFVVFDGYKVKDEIVPLLKAIFAKHGDIAKNSTFSMESRSCLLELVCSIYKRLEASKFMQLTSLELQTMLGQIQDLELVKVEVGWLHKRLLNISKARQLCNNVSTLKDVEARTKQEINEKKKAVKTCEKELESCMATVKKLQERINQEKDEVFAAMAFFDEIKVFSDGSLVKGLF</sequence>
<dbReference type="PANTHER" id="PTHR35358:SF18">
    <property type="entry name" value="PHOSPHOLIPASE-LIKE PROTEIN-RELATED"/>
    <property type="match status" value="1"/>
</dbReference>
<dbReference type="InterPro" id="IPR007942">
    <property type="entry name" value="PLipase-like"/>
</dbReference>
<keyword evidence="4" id="KW-1185">Reference proteome</keyword>
<dbReference type="STRING" id="429701.A0A2G9G1I9"/>
<feature type="compositionally biased region" description="Basic residues" evidence="2">
    <location>
        <begin position="10"/>
        <end position="19"/>
    </location>
</feature>
<name>A0A2G9G1I9_9LAMI</name>
<feature type="region of interest" description="Disordered" evidence="2">
    <location>
        <begin position="1"/>
        <end position="27"/>
    </location>
</feature>
<proteinExistence type="predicted"/>
<organism evidence="3 4">
    <name type="scientific">Handroanthus impetiginosus</name>
    <dbReference type="NCBI Taxonomy" id="429701"/>
    <lineage>
        <taxon>Eukaryota</taxon>
        <taxon>Viridiplantae</taxon>
        <taxon>Streptophyta</taxon>
        <taxon>Embryophyta</taxon>
        <taxon>Tracheophyta</taxon>
        <taxon>Spermatophyta</taxon>
        <taxon>Magnoliopsida</taxon>
        <taxon>eudicotyledons</taxon>
        <taxon>Gunneridae</taxon>
        <taxon>Pentapetalae</taxon>
        <taxon>asterids</taxon>
        <taxon>lamiids</taxon>
        <taxon>Lamiales</taxon>
        <taxon>Bignoniaceae</taxon>
        <taxon>Crescentiina</taxon>
        <taxon>Tabebuia alliance</taxon>
        <taxon>Handroanthus</taxon>
    </lineage>
</organism>